<name>A0A1Q9EF51_SYMMI</name>
<feature type="region of interest" description="Disordered" evidence="1">
    <location>
        <begin position="300"/>
        <end position="348"/>
    </location>
</feature>
<protein>
    <submittedName>
        <fullName evidence="2">Uncharacterized protein</fullName>
    </submittedName>
</protein>
<accession>A0A1Q9EF51</accession>
<dbReference type="Proteomes" id="UP000186817">
    <property type="component" value="Unassembled WGS sequence"/>
</dbReference>
<evidence type="ECO:0000313" key="2">
    <source>
        <dbReference type="EMBL" id="OLQ05997.1"/>
    </source>
</evidence>
<keyword evidence="3" id="KW-1185">Reference proteome</keyword>
<sequence length="1430" mass="154868">MTAMELELDVGVAEPPREQSDEEGVDGSEAPNTSNTSRSSKRKRDSLESIDDKSAAAKAAAISKNVALLGLKKPTKVNNRRCKVCGLHFRPEGMGSKAPYCIRCKSKVDQVSRLARTQGRKEWFSELRNNEAKLAKVVAKYRELAGEDGDGPGPAKKQKAGQTGVSAKALFEVLDKHLAGSRVSYDSELLQWKSLIEEQPDTEEVVWDRKGKDGVLRVGIVVADMVRLSNFKERAKEFTEKKTEKNLDSVAIAGHKKWLTSGDGRDEEAVATASKIVRSGAAGDCFSGRGYDIDVGALDSGSEESEQAPKVKKAASEGDGDADAAEGDKSTTSSPVKPDPKGKAKAKKWDRDTVIAAKIRAEQTAILQMEVAVQGRLKDCRATLAEAAAKGSVCAEETKVEQTTLEKRVRFLSAVMEKTEDELQGLISQYDDADASASAEAPGSGPLASGPAPAVPTSAATVATSWASQLTNAPPCENFRALKTLASSKDTVDDLWQATTANELKDMAKHRVSARKPITELNQACNTGLRELKKALTSFDQRAKTKTAGAAATAKGKKTPLSIFESGLELGTAVPEVQDIKAMDVSLPCLIKLTEAQVALLGTDCVNASGEQFCTAFATHVKNHTRGQITKHPDDRTKARAACKAQPAAAEVWTQLLESLGNLVMPLDGFACMPYHVGVEGSSVTASNEQDFLASVRAVTKGSRTILAMPYSLAVDVFGSSSPSTLWSKLVAASEEQLQALSTGNGAKKLYIVTHGVGELLYMPQGWLFAERVTKMDCHALMSRGVVLRNAESALAELEVVQMLLAGAQNDKDCEIIKKIRAVLENAIKQQREHDRAAAAAAAAEAAAKEAAEAAKVPADEKMNPEVIETVVESSRSGVLGQRVSKCRMLTGALLDPVVRQRKKDCIGLLFFTGELVSRKELNTYAGKLNYLAGIVEMVRPYLSDVYAALHTDSSTTNAPTGMVWTKQWRHASLWLHALLGKEGTLTRVYRMATYFGRGIKLTLVTDASPYGLGAILYLEDKPVRYFASKVDDADARILSLEQGTAASQQILEALALLQALRTWRSWWMQNVVSFAIVSAYSLPAALKEVREAAGYRSYRNYLSRARDEHLALGYEISPQLERMCRLCRKYVVRGLAGPIRSDVCKALESHELPISQGGPIFPLALVATSVFFLLREIEAASASWRDVVLAEDRAIAQDKGLCPGPLFMDNEGRGCTKGAVVETLRAAVVLAGASIFDPVGKHLYTRHAFRITGARILSLWGLDAITIQLLGRWGSMAILSYIAEAPLTDLAQRLMNEGAASLPQRLINAEGSEFRDLTCYMDMLQETLQHVPIVDPAPSNRIRRLGNWLGVRRSSPPAENEPGLCDVLRGPDQVQQLRAANTEDVGAFGTDVAEINGHQISGRITLFEDNMILFNAKEALHMTIPWKGT</sequence>
<comment type="caution">
    <text evidence="2">The sequence shown here is derived from an EMBL/GenBank/DDBJ whole genome shotgun (WGS) entry which is preliminary data.</text>
</comment>
<dbReference type="SUPFAM" id="SSF56349">
    <property type="entry name" value="DNA breaking-rejoining enzymes"/>
    <property type="match status" value="1"/>
</dbReference>
<evidence type="ECO:0000313" key="3">
    <source>
        <dbReference type="Proteomes" id="UP000186817"/>
    </source>
</evidence>
<feature type="region of interest" description="Disordered" evidence="1">
    <location>
        <begin position="434"/>
        <end position="456"/>
    </location>
</feature>
<gene>
    <name evidence="2" type="ORF">AK812_SmicGene10770</name>
</gene>
<dbReference type="GO" id="GO:0003677">
    <property type="term" value="F:DNA binding"/>
    <property type="evidence" value="ECO:0007669"/>
    <property type="project" value="InterPro"/>
</dbReference>
<organism evidence="2 3">
    <name type="scientific">Symbiodinium microadriaticum</name>
    <name type="common">Dinoflagellate</name>
    <name type="synonym">Zooxanthella microadriatica</name>
    <dbReference type="NCBI Taxonomy" id="2951"/>
    <lineage>
        <taxon>Eukaryota</taxon>
        <taxon>Sar</taxon>
        <taxon>Alveolata</taxon>
        <taxon>Dinophyceae</taxon>
        <taxon>Suessiales</taxon>
        <taxon>Symbiodiniaceae</taxon>
        <taxon>Symbiodinium</taxon>
    </lineage>
</organism>
<dbReference type="OrthoDB" id="427924at2759"/>
<feature type="compositionally biased region" description="Basic and acidic residues" evidence="1">
    <location>
        <begin position="338"/>
        <end position="348"/>
    </location>
</feature>
<dbReference type="InterPro" id="IPR011010">
    <property type="entry name" value="DNA_brk_join_enz"/>
</dbReference>
<dbReference type="EMBL" id="LSRX01000170">
    <property type="protein sequence ID" value="OLQ05997.1"/>
    <property type="molecule type" value="Genomic_DNA"/>
</dbReference>
<feature type="region of interest" description="Disordered" evidence="1">
    <location>
        <begin position="1"/>
        <end position="50"/>
    </location>
</feature>
<reference evidence="2 3" key="1">
    <citation type="submission" date="2016-02" db="EMBL/GenBank/DDBJ databases">
        <title>Genome analysis of coral dinoflagellate symbionts highlights evolutionary adaptations to a symbiotic lifestyle.</title>
        <authorList>
            <person name="Aranda M."/>
            <person name="Li Y."/>
            <person name="Liew Y.J."/>
            <person name="Baumgarten S."/>
            <person name="Simakov O."/>
            <person name="Wilson M."/>
            <person name="Piel J."/>
            <person name="Ashoor H."/>
            <person name="Bougouffa S."/>
            <person name="Bajic V.B."/>
            <person name="Ryu T."/>
            <person name="Ravasi T."/>
            <person name="Bayer T."/>
            <person name="Micklem G."/>
            <person name="Kim H."/>
            <person name="Bhak J."/>
            <person name="Lajeunesse T.C."/>
            <person name="Voolstra C.R."/>
        </authorList>
    </citation>
    <scope>NUCLEOTIDE SEQUENCE [LARGE SCALE GENOMIC DNA]</scope>
    <source>
        <strain evidence="2 3">CCMP2467</strain>
    </source>
</reference>
<evidence type="ECO:0000256" key="1">
    <source>
        <dbReference type="SAM" id="MobiDB-lite"/>
    </source>
</evidence>
<feature type="compositionally biased region" description="Low complexity" evidence="1">
    <location>
        <begin position="435"/>
        <end position="456"/>
    </location>
</feature>
<proteinExistence type="predicted"/>